<feature type="transmembrane region" description="Helical" evidence="1">
    <location>
        <begin position="20"/>
        <end position="40"/>
    </location>
</feature>
<dbReference type="AlphaFoldDB" id="A0A1H5RI36"/>
<evidence type="ECO:0000256" key="1">
    <source>
        <dbReference type="SAM" id="Phobius"/>
    </source>
</evidence>
<dbReference type="Proteomes" id="UP000198878">
    <property type="component" value="Unassembled WGS sequence"/>
</dbReference>
<sequence>MLKSLIEWFDKQLLARGTAATVRSIFAVLGFSVAVAAVPGVPTVKFAGLLLMILLALTFALVLLHDRARLKQQADEDRFLLARYCRFLAERHGYVARVLSWRQTAVIDEEGGSKEVIRIHAVSMRRQLYFLPLKFGARWDQPKAVQKQVRVKVRSLLLEDTRGTSWRTTINWLPDGRLELICHLRAPVKIGADIKLEIEWCWPGKCAPLVKRHEPEEFIFKFNKLMPVEYAEYKITLPVGQEAYCEPIGFAEPSESFEILVRNNPNESKTYTFMGIGLTPGRELGMRLEVKPRDSARMSKDD</sequence>
<keyword evidence="1" id="KW-0472">Membrane</keyword>
<evidence type="ECO:0000313" key="2">
    <source>
        <dbReference type="EMBL" id="SEF38022.1"/>
    </source>
</evidence>
<reference evidence="3" key="1">
    <citation type="submission" date="2016-10" db="EMBL/GenBank/DDBJ databases">
        <authorList>
            <person name="Varghese N."/>
            <person name="Submissions S."/>
        </authorList>
    </citation>
    <scope>NUCLEOTIDE SEQUENCE [LARGE SCALE GENOMIC DNA]</scope>
    <source>
        <strain evidence="3">DSM 44654</strain>
    </source>
</reference>
<keyword evidence="1" id="KW-1133">Transmembrane helix</keyword>
<keyword evidence="3" id="KW-1185">Reference proteome</keyword>
<protein>
    <submittedName>
        <fullName evidence="2">Uncharacterized protein</fullName>
    </submittedName>
</protein>
<accession>A0A1H5RI36</accession>
<evidence type="ECO:0000313" key="3">
    <source>
        <dbReference type="Proteomes" id="UP000198878"/>
    </source>
</evidence>
<name>A0A1H5RI36_9PSEU</name>
<keyword evidence="1" id="KW-0812">Transmembrane</keyword>
<organism evidence="2 3">
    <name type="scientific">Amycolatopsis pretoriensis</name>
    <dbReference type="NCBI Taxonomy" id="218821"/>
    <lineage>
        <taxon>Bacteria</taxon>
        <taxon>Bacillati</taxon>
        <taxon>Actinomycetota</taxon>
        <taxon>Actinomycetes</taxon>
        <taxon>Pseudonocardiales</taxon>
        <taxon>Pseudonocardiaceae</taxon>
        <taxon>Amycolatopsis</taxon>
    </lineage>
</organism>
<feature type="transmembrane region" description="Helical" evidence="1">
    <location>
        <begin position="46"/>
        <end position="64"/>
    </location>
</feature>
<dbReference type="EMBL" id="FNUJ01000017">
    <property type="protein sequence ID" value="SEF38022.1"/>
    <property type="molecule type" value="Genomic_DNA"/>
</dbReference>
<gene>
    <name evidence="2" type="ORF">SAMN05421837_11788</name>
</gene>
<proteinExistence type="predicted"/>